<dbReference type="Gene3D" id="1.10.510.10">
    <property type="entry name" value="Transferase(Phosphotransferase) domain 1"/>
    <property type="match status" value="1"/>
</dbReference>
<organism evidence="1 2">
    <name type="scientific">Suillus subaureus</name>
    <dbReference type="NCBI Taxonomy" id="48587"/>
    <lineage>
        <taxon>Eukaryota</taxon>
        <taxon>Fungi</taxon>
        <taxon>Dikarya</taxon>
        <taxon>Basidiomycota</taxon>
        <taxon>Agaricomycotina</taxon>
        <taxon>Agaricomycetes</taxon>
        <taxon>Agaricomycetidae</taxon>
        <taxon>Boletales</taxon>
        <taxon>Suillineae</taxon>
        <taxon>Suillaceae</taxon>
        <taxon>Suillus</taxon>
    </lineage>
</organism>
<name>A0A9P7JDA3_9AGAM</name>
<evidence type="ECO:0000313" key="1">
    <source>
        <dbReference type="EMBL" id="KAG1815939.1"/>
    </source>
</evidence>
<dbReference type="RefSeq" id="XP_041192745.1">
    <property type="nucleotide sequence ID" value="XM_041335674.1"/>
</dbReference>
<dbReference type="Proteomes" id="UP000807769">
    <property type="component" value="Unassembled WGS sequence"/>
</dbReference>
<accession>A0A9P7JDA3</accession>
<gene>
    <name evidence="1" type="ORF">BJ212DRAFT_1355589</name>
</gene>
<evidence type="ECO:0000313" key="2">
    <source>
        <dbReference type="Proteomes" id="UP000807769"/>
    </source>
</evidence>
<comment type="caution">
    <text evidence="1">The sequence shown here is derived from an EMBL/GenBank/DDBJ whole genome shotgun (WGS) entry which is preliminary data.</text>
</comment>
<reference evidence="1" key="1">
    <citation type="journal article" date="2020" name="New Phytol.">
        <title>Comparative genomics reveals dynamic genome evolution in host specialist ectomycorrhizal fungi.</title>
        <authorList>
            <person name="Lofgren L.A."/>
            <person name="Nguyen N.H."/>
            <person name="Vilgalys R."/>
            <person name="Ruytinx J."/>
            <person name="Liao H.L."/>
            <person name="Branco S."/>
            <person name="Kuo A."/>
            <person name="LaButti K."/>
            <person name="Lipzen A."/>
            <person name="Andreopoulos W."/>
            <person name="Pangilinan J."/>
            <person name="Riley R."/>
            <person name="Hundley H."/>
            <person name="Na H."/>
            <person name="Barry K."/>
            <person name="Grigoriev I.V."/>
            <person name="Stajich J.E."/>
            <person name="Kennedy P.G."/>
        </authorList>
    </citation>
    <scope>NUCLEOTIDE SEQUENCE</scope>
    <source>
        <strain evidence="1">MN1</strain>
    </source>
</reference>
<dbReference type="EMBL" id="JABBWG010000017">
    <property type="protein sequence ID" value="KAG1815939.1"/>
    <property type="molecule type" value="Genomic_DNA"/>
</dbReference>
<dbReference type="InterPro" id="IPR011009">
    <property type="entry name" value="Kinase-like_dom_sf"/>
</dbReference>
<dbReference type="SUPFAM" id="SSF56112">
    <property type="entry name" value="Protein kinase-like (PK-like)"/>
    <property type="match status" value="1"/>
</dbReference>
<feature type="non-terminal residue" evidence="1">
    <location>
        <position position="1"/>
    </location>
</feature>
<protein>
    <submittedName>
        <fullName evidence="1">Uncharacterized protein</fullName>
    </submittedName>
</protein>
<dbReference type="OrthoDB" id="339325at2759"/>
<dbReference type="AlphaFoldDB" id="A0A9P7JDA3"/>
<keyword evidence="2" id="KW-1185">Reference proteome</keyword>
<dbReference type="GeneID" id="64629691"/>
<proteinExistence type="predicted"/>
<sequence length="77" mass="8492">MRWMAPELFVEQEDGFQVRPSEQSDIDSFGGIMSQILTNEIPYYYLSSDAAIVLCILVVRLETALGGPPGLVILSSL</sequence>